<dbReference type="OrthoDB" id="213998at2157"/>
<dbReference type="Gene3D" id="1.10.8.60">
    <property type="match status" value="1"/>
</dbReference>
<reference evidence="2 3" key="1">
    <citation type="submission" date="2020-07" db="EMBL/GenBank/DDBJ databases">
        <title>Gai3-2, isolated from salt lake.</title>
        <authorList>
            <person name="Cui H."/>
            <person name="Shi X."/>
        </authorList>
    </citation>
    <scope>NUCLEOTIDE SEQUENCE [LARGE SCALE GENOMIC DNA]</scope>
    <source>
        <strain evidence="2 3">Gai3-2</strain>
    </source>
</reference>
<name>A0A7D5K9Q7_9EURY</name>
<dbReference type="SUPFAM" id="SSF52540">
    <property type="entry name" value="P-loop containing nucleoside triphosphate hydrolases"/>
    <property type="match status" value="1"/>
</dbReference>
<evidence type="ECO:0000313" key="2">
    <source>
        <dbReference type="EMBL" id="QLG29314.1"/>
    </source>
</evidence>
<organism evidence="2 3">
    <name type="scientific">Halorarum halophilum</name>
    <dbReference type="NCBI Taxonomy" id="2743090"/>
    <lineage>
        <taxon>Archaea</taxon>
        <taxon>Methanobacteriati</taxon>
        <taxon>Methanobacteriota</taxon>
        <taxon>Stenosarchaea group</taxon>
        <taxon>Halobacteria</taxon>
        <taxon>Halobacteriales</taxon>
        <taxon>Haloferacaceae</taxon>
        <taxon>Halorarum</taxon>
    </lineage>
</organism>
<keyword evidence="3" id="KW-1185">Reference proteome</keyword>
<evidence type="ECO:0000259" key="1">
    <source>
        <dbReference type="Pfam" id="PF13191"/>
    </source>
</evidence>
<dbReference type="GeneID" id="56030774"/>
<dbReference type="KEGG" id="halg:HUG10_18035"/>
<dbReference type="Gene3D" id="3.40.50.300">
    <property type="entry name" value="P-loop containing nucleotide triphosphate hydrolases"/>
    <property type="match status" value="1"/>
</dbReference>
<dbReference type="Proteomes" id="UP000509750">
    <property type="component" value="Chromosome"/>
</dbReference>
<dbReference type="InterPro" id="IPR027417">
    <property type="entry name" value="P-loop_NTPase"/>
</dbReference>
<dbReference type="RefSeq" id="WP_179170888.1">
    <property type="nucleotide sequence ID" value="NZ_CP058529.1"/>
</dbReference>
<feature type="domain" description="Orc1-like AAA ATPase" evidence="1">
    <location>
        <begin position="36"/>
        <end position="169"/>
    </location>
</feature>
<dbReference type="Pfam" id="PF13191">
    <property type="entry name" value="AAA_16"/>
    <property type="match status" value="1"/>
</dbReference>
<proteinExistence type="predicted"/>
<dbReference type="EMBL" id="CP058529">
    <property type="protein sequence ID" value="QLG29314.1"/>
    <property type="molecule type" value="Genomic_DNA"/>
</dbReference>
<sequence>MDLSERIARRRDTVDGTDLIVDPLAFDPTSHVAEPVDRGPLLERLLDDLAPVFADELPPSVAVIGPFGVGKSAVVTALFDTLDATVGRQRTAIGTSTRSQVGGETRFVYVDARGTDSAFKFYRALLNSLTDDPVPERGVGTDTLRSRLAARLDGDRRAVVAVDHVDEPGTLSIDDLEDHLAPVRDAVVPWVVARDAPMDWAGRTTAVEPYRSHALVDVITDRASRGLAGNALDHGAARSIAEWADGNAHDALAALCCAATRAEADGADGIRDEDVAFAFDAVPRDGIHLARVFALPENRKRVLEELIALEDPEPTIADAAAAVAANSDLAEGTVTRFLYELAEDGVLRRVSDDGRTSHLEVPFPACALRRLRATR</sequence>
<protein>
    <submittedName>
        <fullName evidence="2">AAA family ATPase</fullName>
    </submittedName>
</protein>
<gene>
    <name evidence="2" type="ORF">HUG10_18035</name>
</gene>
<accession>A0A7D5K9Q7</accession>
<dbReference type="AlphaFoldDB" id="A0A7D5K9Q7"/>
<dbReference type="InterPro" id="IPR041664">
    <property type="entry name" value="AAA_16"/>
</dbReference>
<evidence type="ECO:0000313" key="3">
    <source>
        <dbReference type="Proteomes" id="UP000509750"/>
    </source>
</evidence>